<geneLocation type="plasmid" evidence="1">
    <name>unnamed5</name>
</geneLocation>
<gene>
    <name evidence="1" type="ORF">BB934_45070</name>
</gene>
<organism evidence="1">
    <name type="scientific">Microvirga ossetica</name>
    <dbReference type="NCBI Taxonomy" id="1882682"/>
    <lineage>
        <taxon>Bacteria</taxon>
        <taxon>Pseudomonadati</taxon>
        <taxon>Pseudomonadota</taxon>
        <taxon>Alphaproteobacteria</taxon>
        <taxon>Hyphomicrobiales</taxon>
        <taxon>Methylobacteriaceae</taxon>
        <taxon>Microvirga</taxon>
    </lineage>
</organism>
<proteinExistence type="predicted"/>
<dbReference type="RefSeq" id="WP_099516166.1">
    <property type="nucleotide sequence ID" value="NZ_CP016621.1"/>
</dbReference>
<reference evidence="1" key="1">
    <citation type="submission" date="2016-07" db="EMBL/GenBank/DDBJ databases">
        <title>Microvirga ossetica sp. nov. a new species of rhizobia isolated from root nodules of the legume species Vicia alpestris Steven originated from North Ossetia region in the Caucasus.</title>
        <authorList>
            <person name="Safronova V.I."/>
            <person name="Kuznetsova I.G."/>
            <person name="Sazanova A.L."/>
            <person name="Belimov A."/>
            <person name="Andronov E."/>
            <person name="Osledkin Y.S."/>
            <person name="Onishchuk O.P."/>
            <person name="Kurchak O.N."/>
            <person name="Shaposhnikov A.I."/>
            <person name="Willems A."/>
            <person name="Tikhonovich I.A."/>
        </authorList>
    </citation>
    <scope>NUCLEOTIDE SEQUENCE [LARGE SCALE GENOMIC DNA]</scope>
    <source>
        <strain evidence="1">V5/3M</strain>
        <plasmid evidence="1">unnamed5</plasmid>
    </source>
</reference>
<accession>A0A1B2EZN0</accession>
<evidence type="ECO:0000313" key="1">
    <source>
        <dbReference type="EMBL" id="ANY85393.1"/>
    </source>
</evidence>
<protein>
    <submittedName>
        <fullName evidence="1">Uncharacterized protein</fullName>
    </submittedName>
</protein>
<dbReference type="EMBL" id="CP016621">
    <property type="protein sequence ID" value="ANY85393.1"/>
    <property type="molecule type" value="Genomic_DNA"/>
</dbReference>
<sequence length="74" mass="8011">MRFIRDMASLDAASLDSCQEPKTLAKAKVALEAMGMTIKRSGNGYRINWIGAFHTELSVGPIAMSQLVPATRVS</sequence>
<dbReference type="KEGG" id="moc:BB934_45070"/>
<name>A0A1B2EZN0_9HYPH</name>
<dbReference type="AlphaFoldDB" id="A0A1B2EZN0"/>
<keyword evidence="1" id="KW-0614">Plasmid</keyword>